<protein>
    <submittedName>
        <fullName evidence="1">Uncharacterized protein</fullName>
    </submittedName>
</protein>
<accession>A0A0C9MPE8</accession>
<evidence type="ECO:0000313" key="2">
    <source>
        <dbReference type="Proteomes" id="UP000053815"/>
    </source>
</evidence>
<reference evidence="1" key="1">
    <citation type="submission" date="2014-09" db="EMBL/GenBank/DDBJ databases">
        <title>Draft genome sequence of an oleaginous Mucoromycotina fungus Mucor ambiguus NBRC6742.</title>
        <authorList>
            <person name="Takeda I."/>
            <person name="Yamane N."/>
            <person name="Morita T."/>
            <person name="Tamano K."/>
            <person name="Machida M."/>
            <person name="Baker S."/>
            <person name="Koike H."/>
        </authorList>
    </citation>
    <scope>NUCLEOTIDE SEQUENCE</scope>
    <source>
        <strain evidence="1">NBRC 6742</strain>
    </source>
</reference>
<organism evidence="1">
    <name type="scientific">Mucor ambiguus</name>
    <dbReference type="NCBI Taxonomy" id="91626"/>
    <lineage>
        <taxon>Eukaryota</taxon>
        <taxon>Fungi</taxon>
        <taxon>Fungi incertae sedis</taxon>
        <taxon>Mucoromycota</taxon>
        <taxon>Mucoromycotina</taxon>
        <taxon>Mucoromycetes</taxon>
        <taxon>Mucorales</taxon>
        <taxon>Mucorineae</taxon>
        <taxon>Mucoraceae</taxon>
        <taxon>Mucor</taxon>
    </lineage>
</organism>
<keyword evidence="2" id="KW-1185">Reference proteome</keyword>
<evidence type="ECO:0000313" key="1">
    <source>
        <dbReference type="EMBL" id="GAN09319.1"/>
    </source>
</evidence>
<gene>
    <name evidence="1" type="ORF">MAM1_0259c08844</name>
</gene>
<sequence>MTTQKKELYPIDPNLYRFNIMYQLRQVESNRALLYKENEKQVLTTLLKTCKDVDGNKLCPIMDKIFNRSLQPVPPKATVMIDSASNTKITKEATVLTCEATTLPNEAMPMTSEAPNTSITKDVAQVGDTGANHKQNIDGKQKETYANNIERQLYDPKMSNVSVRIKQRRFPTTQAVIPHRAVLEQEHSIIEKPTHQKIQLRDVENDASTSPHEKRQFKAILMSIKEIDGNISYPIFQEIFQRSSGYRTANDPEPLVSYTQTIEQEVLDTAITESGIVVPESHQTHASPKGQISSTESISRVTNIHLVATSDQAVSIENHLASTGYQSPNIGDHNETIENYTTMNSILSTVKKTLATKPKKAGRRIGKRKTTITSFASVKPANFSETSLANILLPTPRRDQTEIQNIKAHPQRSSAILRIRMKAMDEPKSAKEKAFLDTFDVGDVMQIYRKPMSEFISLLSDRYMSQLNKCRQMLCAYQIAKITDQLLRESSHKDKENLEKNLFHHLKVAITKNRCDYYRFVDLCVNSLCLVEHVGLHALFVPEVISPAILSILDTSSVVSLAKHLTDEWPPEFRKLARMTHYGKVVLSRSHIDDAIISESDGDYPGRFLNKF</sequence>
<dbReference type="OrthoDB" id="2221057at2759"/>
<name>A0A0C9MPE8_9FUNG</name>
<dbReference type="AlphaFoldDB" id="A0A0C9MPE8"/>
<dbReference type="EMBL" id="DF836548">
    <property type="protein sequence ID" value="GAN09319.1"/>
    <property type="molecule type" value="Genomic_DNA"/>
</dbReference>
<dbReference type="Proteomes" id="UP000053815">
    <property type="component" value="Unassembled WGS sequence"/>
</dbReference>
<proteinExistence type="predicted"/>